<sequence>MATAVVCLCASIFGSARRAMRQMMYHYEVTLGNTARDFEFQAPLVDTLEIAL</sequence>
<dbReference type="Proteomes" id="UP000688947">
    <property type="component" value="Unassembled WGS sequence"/>
</dbReference>
<evidence type="ECO:0000313" key="1">
    <source>
        <dbReference type="EMBL" id="KAG6946159.1"/>
    </source>
</evidence>
<reference evidence="1" key="1">
    <citation type="submission" date="2021-01" db="EMBL/GenBank/DDBJ databases">
        <title>Phytophthora aleatoria, a newly-described species from Pinus radiata is distinct from Phytophthora cactorum isolates based on comparative genomics.</title>
        <authorList>
            <person name="Mcdougal R."/>
            <person name="Panda P."/>
            <person name="Williams N."/>
            <person name="Studholme D.J."/>
        </authorList>
    </citation>
    <scope>NUCLEOTIDE SEQUENCE</scope>
    <source>
        <strain evidence="1">NZFS 3830</strain>
    </source>
</reference>
<dbReference type="AlphaFoldDB" id="A0A8T1TTX9"/>
<accession>A0A8T1TTX9</accession>
<proteinExistence type="predicted"/>
<name>A0A8T1TTX9_9STRA</name>
<gene>
    <name evidence="1" type="ORF">JG687_00016880</name>
</gene>
<organism evidence="1 2">
    <name type="scientific">Phytophthora cactorum</name>
    <dbReference type="NCBI Taxonomy" id="29920"/>
    <lineage>
        <taxon>Eukaryota</taxon>
        <taxon>Sar</taxon>
        <taxon>Stramenopiles</taxon>
        <taxon>Oomycota</taxon>
        <taxon>Peronosporomycetes</taxon>
        <taxon>Peronosporales</taxon>
        <taxon>Peronosporaceae</taxon>
        <taxon>Phytophthora</taxon>
    </lineage>
</organism>
<protein>
    <submittedName>
        <fullName evidence="1">Uncharacterized protein</fullName>
    </submittedName>
</protein>
<comment type="caution">
    <text evidence="1">The sequence shown here is derived from an EMBL/GenBank/DDBJ whole genome shotgun (WGS) entry which is preliminary data.</text>
</comment>
<evidence type="ECO:0000313" key="2">
    <source>
        <dbReference type="Proteomes" id="UP000688947"/>
    </source>
</evidence>
<dbReference type="EMBL" id="JAENGZ010001808">
    <property type="protein sequence ID" value="KAG6946159.1"/>
    <property type="molecule type" value="Genomic_DNA"/>
</dbReference>